<evidence type="ECO:0000259" key="2">
    <source>
        <dbReference type="Pfam" id="PF13360"/>
    </source>
</evidence>
<evidence type="ECO:0000313" key="3">
    <source>
        <dbReference type="EMBL" id="QDT22869.1"/>
    </source>
</evidence>
<dbReference type="RefSeq" id="WP_145189411.1">
    <property type="nucleotide sequence ID" value="NZ_CP036266.1"/>
</dbReference>
<feature type="signal peptide" evidence="1">
    <location>
        <begin position="1"/>
        <end position="24"/>
    </location>
</feature>
<dbReference type="SMART" id="SM00564">
    <property type="entry name" value="PQQ"/>
    <property type="match status" value="5"/>
</dbReference>
<feature type="domain" description="Pyrrolo-quinoline quinone repeat" evidence="2">
    <location>
        <begin position="88"/>
        <end position="349"/>
    </location>
</feature>
<dbReference type="AlphaFoldDB" id="A0A517PU15"/>
<evidence type="ECO:0000256" key="1">
    <source>
        <dbReference type="SAM" id="SignalP"/>
    </source>
</evidence>
<dbReference type="Pfam" id="PF13360">
    <property type="entry name" value="PQQ_2"/>
    <property type="match status" value="1"/>
</dbReference>
<dbReference type="InterPro" id="IPR002372">
    <property type="entry name" value="PQQ_rpt_dom"/>
</dbReference>
<gene>
    <name evidence="3" type="ORF">HG66A1_46800</name>
</gene>
<dbReference type="EMBL" id="CP036266">
    <property type="protein sequence ID" value="QDT22869.1"/>
    <property type="molecule type" value="Genomic_DNA"/>
</dbReference>
<organism evidence="3 4">
    <name type="scientific">Gimesia chilikensis</name>
    <dbReference type="NCBI Taxonomy" id="2605989"/>
    <lineage>
        <taxon>Bacteria</taxon>
        <taxon>Pseudomonadati</taxon>
        <taxon>Planctomycetota</taxon>
        <taxon>Planctomycetia</taxon>
        <taxon>Planctomycetales</taxon>
        <taxon>Planctomycetaceae</taxon>
        <taxon>Gimesia</taxon>
    </lineage>
</organism>
<dbReference type="InterPro" id="IPR015943">
    <property type="entry name" value="WD40/YVTN_repeat-like_dom_sf"/>
</dbReference>
<keyword evidence="4" id="KW-1185">Reference proteome</keyword>
<keyword evidence="1" id="KW-0732">Signal</keyword>
<protein>
    <submittedName>
        <fullName evidence="3">Outer membrane biogenesis protein BamB</fullName>
    </submittedName>
</protein>
<name>A0A517PU15_9PLAN</name>
<dbReference type="SUPFAM" id="SSF50998">
    <property type="entry name" value="Quinoprotein alcohol dehydrogenase-like"/>
    <property type="match status" value="1"/>
</dbReference>
<dbReference type="PANTHER" id="PTHR34512">
    <property type="entry name" value="CELL SURFACE PROTEIN"/>
    <property type="match status" value="1"/>
</dbReference>
<dbReference type="Gene3D" id="2.130.10.10">
    <property type="entry name" value="YVTN repeat-like/Quinoprotein amine dehydrogenase"/>
    <property type="match status" value="2"/>
</dbReference>
<reference evidence="3 4" key="1">
    <citation type="submission" date="2019-02" db="EMBL/GenBank/DDBJ databases">
        <title>Deep-cultivation of Planctomycetes and their phenomic and genomic characterization uncovers novel biology.</title>
        <authorList>
            <person name="Wiegand S."/>
            <person name="Jogler M."/>
            <person name="Boedeker C."/>
            <person name="Pinto D."/>
            <person name="Vollmers J."/>
            <person name="Rivas-Marin E."/>
            <person name="Kohn T."/>
            <person name="Peeters S.H."/>
            <person name="Heuer A."/>
            <person name="Rast P."/>
            <person name="Oberbeckmann S."/>
            <person name="Bunk B."/>
            <person name="Jeske O."/>
            <person name="Meyerdierks A."/>
            <person name="Storesund J.E."/>
            <person name="Kallscheuer N."/>
            <person name="Luecker S."/>
            <person name="Lage O.M."/>
            <person name="Pohl T."/>
            <person name="Merkel B.J."/>
            <person name="Hornburger P."/>
            <person name="Mueller R.-W."/>
            <person name="Bruemmer F."/>
            <person name="Labrenz M."/>
            <person name="Spormann A.M."/>
            <person name="Op den Camp H."/>
            <person name="Overmann J."/>
            <person name="Amann R."/>
            <person name="Jetten M.S.M."/>
            <person name="Mascher T."/>
            <person name="Medema M.H."/>
            <person name="Devos D.P."/>
            <person name="Kaster A.-K."/>
            <person name="Ovreas L."/>
            <person name="Rohde M."/>
            <person name="Galperin M.Y."/>
            <person name="Jogler C."/>
        </authorList>
    </citation>
    <scope>NUCLEOTIDE SEQUENCE [LARGE SCALE GENOMIC DNA]</scope>
    <source>
        <strain evidence="3 4">HG66A1</strain>
    </source>
</reference>
<sequence precursor="true">MKQFLRPFCSTLVLLCVALSVASAEDWPAFRGPRGNGISQETGVPLKWSQTENILWKVPLPAAGNSSPIVSNGRVFITCAENEGRQRSLYCFDRKNGKQLWMRTVNFDKVKPTHKTNNYCGSTPVANGKRVVVWHSSAGLYCYDFDGNEVWHRDLGEFDHMWGYGVSPVLHEGKIILHCGPGKRVFMTAIDLESGKTIWETDEPVENNGERNNDRKYMGSWSTPVIARINDRSLVICSMSLRVNAYDPETGDIVWSCSGLRGQKGDLCYTSPVLADQICVAMGGFNGPAIGFRMQGTGDITESARLWRKEPNPQRISTGVFTADHIFTANAGPNIVQCINPQTGEIVWQERSGGAACWGSLILADGHLFVTDQQGTTHVFKPNAERFETFAQNKLGERSNSTPAFSDGQIFIRTFQHLYCIGN</sequence>
<dbReference type="InterPro" id="IPR018391">
    <property type="entry name" value="PQQ_b-propeller_rpt"/>
</dbReference>
<proteinExistence type="predicted"/>
<evidence type="ECO:0000313" key="4">
    <source>
        <dbReference type="Proteomes" id="UP000320421"/>
    </source>
</evidence>
<accession>A0A517PU15</accession>
<dbReference type="OrthoDB" id="244732at2"/>
<dbReference type="PANTHER" id="PTHR34512:SF30">
    <property type="entry name" value="OUTER MEMBRANE PROTEIN ASSEMBLY FACTOR BAMB"/>
    <property type="match status" value="1"/>
</dbReference>
<dbReference type="Proteomes" id="UP000320421">
    <property type="component" value="Chromosome"/>
</dbReference>
<dbReference type="InterPro" id="IPR011047">
    <property type="entry name" value="Quinoprotein_ADH-like_sf"/>
</dbReference>
<feature type="chain" id="PRO_5022102820" evidence="1">
    <location>
        <begin position="25"/>
        <end position="423"/>
    </location>
</feature>